<dbReference type="InterPro" id="IPR001853">
    <property type="entry name" value="DSBA-like_thioredoxin_dom"/>
</dbReference>
<keyword evidence="2" id="KW-0413">Isomerase</keyword>
<evidence type="ECO:0000313" key="2">
    <source>
        <dbReference type="EMBL" id="SHI34630.1"/>
    </source>
</evidence>
<dbReference type="Proteomes" id="UP000184231">
    <property type="component" value="Unassembled WGS sequence"/>
</dbReference>
<dbReference type="PANTHER" id="PTHR13887:SF41">
    <property type="entry name" value="THIOREDOXIN SUPERFAMILY PROTEIN"/>
    <property type="match status" value="1"/>
</dbReference>
<reference evidence="2 3" key="1">
    <citation type="submission" date="2016-11" db="EMBL/GenBank/DDBJ databases">
        <authorList>
            <person name="Jaros S."/>
            <person name="Januszkiewicz K."/>
            <person name="Wedrychowicz H."/>
        </authorList>
    </citation>
    <scope>NUCLEOTIDE SEQUENCE [LARGE SCALE GENOMIC DNA]</scope>
    <source>
        <strain evidence="2 3">CGMCC 1.8863</strain>
    </source>
</reference>
<organism evidence="2 3">
    <name type="scientific">Arenibacter nanhaiticus</name>
    <dbReference type="NCBI Taxonomy" id="558155"/>
    <lineage>
        <taxon>Bacteria</taxon>
        <taxon>Pseudomonadati</taxon>
        <taxon>Bacteroidota</taxon>
        <taxon>Flavobacteriia</taxon>
        <taxon>Flavobacteriales</taxon>
        <taxon>Flavobacteriaceae</taxon>
        <taxon>Arenibacter</taxon>
    </lineage>
</organism>
<sequence>MEISIWSDIRCPFCYIGKRKFEAALKDFAHSDKIQIAWKSFELDPSLETQTDMNAIEHFISSKGIEKEQAMQMFEGATQMAKDAGIDFNLEKSVPANSLKAHRVLHFAKTKGPVDALKEALLSAQLVEGKNIDDIEFLAVLGADHGLDAAEVRTMLASDDFTYEVRQDQMEARNLGISGVPFFVLNNKYGVSGAQPTEVFLETLENAWAAYEKENSGLDIIEGKTCDVSGNCD</sequence>
<dbReference type="AlphaFoldDB" id="A0A1M6ADK8"/>
<protein>
    <submittedName>
        <fullName evidence="2">Predicted dithiol-disulfide isomerase, DsbA family</fullName>
    </submittedName>
</protein>
<evidence type="ECO:0000313" key="3">
    <source>
        <dbReference type="Proteomes" id="UP000184231"/>
    </source>
</evidence>
<dbReference type="Gene3D" id="3.40.30.10">
    <property type="entry name" value="Glutaredoxin"/>
    <property type="match status" value="1"/>
</dbReference>
<gene>
    <name evidence="2" type="ORF">SAMN04487911_101186</name>
</gene>
<proteinExistence type="predicted"/>
<dbReference type="Pfam" id="PF01323">
    <property type="entry name" value="DSBA"/>
    <property type="match status" value="1"/>
</dbReference>
<dbReference type="STRING" id="558155.SAMN04487911_101186"/>
<dbReference type="GO" id="GO:0016853">
    <property type="term" value="F:isomerase activity"/>
    <property type="evidence" value="ECO:0007669"/>
    <property type="project" value="UniProtKB-KW"/>
</dbReference>
<accession>A0A1M6ADK8</accession>
<dbReference type="InterPro" id="IPR036249">
    <property type="entry name" value="Thioredoxin-like_sf"/>
</dbReference>
<evidence type="ECO:0000259" key="1">
    <source>
        <dbReference type="Pfam" id="PF01323"/>
    </source>
</evidence>
<dbReference type="GO" id="GO:0016491">
    <property type="term" value="F:oxidoreductase activity"/>
    <property type="evidence" value="ECO:0007669"/>
    <property type="project" value="InterPro"/>
</dbReference>
<name>A0A1M6ADK8_9FLAO</name>
<dbReference type="PANTHER" id="PTHR13887">
    <property type="entry name" value="GLUTATHIONE S-TRANSFERASE KAPPA"/>
    <property type="match status" value="1"/>
</dbReference>
<dbReference type="OrthoDB" id="9799122at2"/>
<dbReference type="RefSeq" id="WP_072762750.1">
    <property type="nucleotide sequence ID" value="NZ_FQYX01000001.1"/>
</dbReference>
<dbReference type="SUPFAM" id="SSF52833">
    <property type="entry name" value="Thioredoxin-like"/>
    <property type="match status" value="1"/>
</dbReference>
<feature type="domain" description="DSBA-like thioredoxin" evidence="1">
    <location>
        <begin position="3"/>
        <end position="204"/>
    </location>
</feature>
<dbReference type="EMBL" id="FQYX01000001">
    <property type="protein sequence ID" value="SHI34630.1"/>
    <property type="molecule type" value="Genomic_DNA"/>
</dbReference>
<dbReference type="CDD" id="cd03024">
    <property type="entry name" value="DsbA_FrnE"/>
    <property type="match status" value="1"/>
</dbReference>
<keyword evidence="3" id="KW-1185">Reference proteome</keyword>